<proteinExistence type="predicted"/>
<dbReference type="Proteomes" id="UP000478052">
    <property type="component" value="Unassembled WGS sequence"/>
</dbReference>
<evidence type="ECO:0000313" key="1">
    <source>
        <dbReference type="EMBL" id="KAF0767986.1"/>
    </source>
</evidence>
<accession>A0A6G0ZAT3</accession>
<comment type="caution">
    <text evidence="1">The sequence shown here is derived from an EMBL/GenBank/DDBJ whole genome shotgun (WGS) entry which is preliminary data.</text>
</comment>
<dbReference type="AlphaFoldDB" id="A0A6G0ZAT3"/>
<reference evidence="1 2" key="1">
    <citation type="submission" date="2019-08" db="EMBL/GenBank/DDBJ databases">
        <title>Whole genome of Aphis craccivora.</title>
        <authorList>
            <person name="Voronova N.V."/>
            <person name="Shulinski R.S."/>
            <person name="Bandarenka Y.V."/>
            <person name="Zhorov D.G."/>
            <person name="Warner D."/>
        </authorList>
    </citation>
    <scope>NUCLEOTIDE SEQUENCE [LARGE SCALE GENOMIC DNA]</scope>
    <source>
        <strain evidence="1">180601</strain>
        <tissue evidence="1">Whole Body</tissue>
    </source>
</reference>
<name>A0A6G0ZAT3_APHCR</name>
<evidence type="ECO:0000313" key="2">
    <source>
        <dbReference type="Proteomes" id="UP000478052"/>
    </source>
</evidence>
<organism evidence="1 2">
    <name type="scientific">Aphis craccivora</name>
    <name type="common">Cowpea aphid</name>
    <dbReference type="NCBI Taxonomy" id="307492"/>
    <lineage>
        <taxon>Eukaryota</taxon>
        <taxon>Metazoa</taxon>
        <taxon>Ecdysozoa</taxon>
        <taxon>Arthropoda</taxon>
        <taxon>Hexapoda</taxon>
        <taxon>Insecta</taxon>
        <taxon>Pterygota</taxon>
        <taxon>Neoptera</taxon>
        <taxon>Paraneoptera</taxon>
        <taxon>Hemiptera</taxon>
        <taxon>Sternorrhyncha</taxon>
        <taxon>Aphidomorpha</taxon>
        <taxon>Aphidoidea</taxon>
        <taxon>Aphididae</taxon>
        <taxon>Aphidini</taxon>
        <taxon>Aphis</taxon>
        <taxon>Aphis</taxon>
    </lineage>
</organism>
<protein>
    <submittedName>
        <fullName evidence="1">PiggyBac transposable element-derived protein 4-like</fullName>
    </submittedName>
</protein>
<dbReference type="EMBL" id="VUJU01000856">
    <property type="protein sequence ID" value="KAF0767986.1"/>
    <property type="molecule type" value="Genomic_DNA"/>
</dbReference>
<feature type="non-terminal residue" evidence="1">
    <location>
        <position position="1"/>
    </location>
</feature>
<keyword evidence="2" id="KW-1185">Reference proteome</keyword>
<sequence>AKLILVINKTVLTNIKTRVITYLIHIHTFACINHRSEFLTSILTYYFVMRMHQFTLIVLIFNLLRVSSWQGIYIEAIESLIIECTHKYLAKVRANYQNNKDMRNTTKEETDNLLGLLYLAGYINSIH</sequence>
<gene>
    <name evidence="1" type="ORF">FWK35_00002661</name>
</gene>